<keyword evidence="2" id="KW-0472">Membrane</keyword>
<proteinExistence type="predicted"/>
<keyword evidence="2" id="KW-0812">Transmembrane</keyword>
<dbReference type="PANTHER" id="PTHR30383">
    <property type="entry name" value="THIOESTERASE 1/PROTEASE 1/LYSOPHOSPHOLIPASE L1"/>
    <property type="match status" value="1"/>
</dbReference>
<feature type="transmembrane region" description="Helical" evidence="2">
    <location>
        <begin position="12"/>
        <end position="34"/>
    </location>
</feature>
<dbReference type="PANTHER" id="PTHR30383:SF5">
    <property type="entry name" value="SGNH HYDROLASE-TYPE ESTERASE DOMAIN-CONTAINING PROTEIN"/>
    <property type="match status" value="1"/>
</dbReference>
<reference evidence="3 4" key="1">
    <citation type="submission" date="2019-02" db="EMBL/GenBank/DDBJ databases">
        <title>Corallincola luteus sp. nov., a marine bacterium isolated from surface sediment of Bohai Sea in China.</title>
        <authorList>
            <person name="Ren Q."/>
        </authorList>
    </citation>
    <scope>NUCLEOTIDE SEQUENCE [LARGE SCALE GENOMIC DNA]</scope>
    <source>
        <strain evidence="3 4">DASS28</strain>
    </source>
</reference>
<dbReference type="PROSITE" id="PS50005">
    <property type="entry name" value="TPR"/>
    <property type="match status" value="1"/>
</dbReference>
<dbReference type="InterPro" id="IPR011990">
    <property type="entry name" value="TPR-like_helical_dom_sf"/>
</dbReference>
<keyword evidence="2" id="KW-1133">Transmembrane helix</keyword>
<comment type="caution">
    <text evidence="3">The sequence shown here is derived from an EMBL/GenBank/DDBJ whole genome shotgun (WGS) entry which is preliminary data.</text>
</comment>
<keyword evidence="1" id="KW-0802">TPR repeat</keyword>
<evidence type="ECO:0000256" key="2">
    <source>
        <dbReference type="SAM" id="Phobius"/>
    </source>
</evidence>
<dbReference type="InterPro" id="IPR036514">
    <property type="entry name" value="SGNH_hydro_sf"/>
</dbReference>
<feature type="repeat" description="TPR" evidence="1">
    <location>
        <begin position="530"/>
        <end position="563"/>
    </location>
</feature>
<evidence type="ECO:0000313" key="4">
    <source>
        <dbReference type="Proteomes" id="UP000292554"/>
    </source>
</evidence>
<keyword evidence="4" id="KW-1185">Reference proteome</keyword>
<organism evidence="3 4">
    <name type="scientific">Corallincola luteus</name>
    <dbReference type="NCBI Taxonomy" id="1775177"/>
    <lineage>
        <taxon>Bacteria</taxon>
        <taxon>Pseudomonadati</taxon>
        <taxon>Pseudomonadota</taxon>
        <taxon>Gammaproteobacteria</taxon>
        <taxon>Alteromonadales</taxon>
        <taxon>Psychromonadaceae</taxon>
        <taxon>Corallincola</taxon>
    </lineage>
</organism>
<dbReference type="EMBL" id="SJXE01000001">
    <property type="protein sequence ID" value="TCI05169.1"/>
    <property type="molecule type" value="Genomic_DNA"/>
</dbReference>
<dbReference type="InterPro" id="IPR051532">
    <property type="entry name" value="Ester_Hydrolysis_Enzymes"/>
</dbReference>
<evidence type="ECO:0000256" key="1">
    <source>
        <dbReference type="PROSITE-ProRule" id="PRU00339"/>
    </source>
</evidence>
<dbReference type="Gene3D" id="1.25.40.10">
    <property type="entry name" value="Tetratricopeptide repeat domain"/>
    <property type="match status" value="1"/>
</dbReference>
<gene>
    <name evidence="3" type="ORF">EZV61_04185</name>
</gene>
<dbReference type="InterPro" id="IPR019734">
    <property type="entry name" value="TPR_rpt"/>
</dbReference>
<dbReference type="Proteomes" id="UP000292554">
    <property type="component" value="Unassembled WGS sequence"/>
</dbReference>
<evidence type="ECO:0008006" key="5">
    <source>
        <dbReference type="Google" id="ProtNLM"/>
    </source>
</evidence>
<dbReference type="RefSeq" id="WP_131414439.1">
    <property type="nucleotide sequence ID" value="NZ_SJXE01000001.1"/>
</dbReference>
<dbReference type="Gene3D" id="3.40.50.1110">
    <property type="entry name" value="SGNH hydrolase"/>
    <property type="match status" value="1"/>
</dbReference>
<protein>
    <recommendedName>
        <fullName evidence="5">SGNH hydrolase-type esterase domain-containing protein</fullName>
    </recommendedName>
</protein>
<dbReference type="SUPFAM" id="SSF52266">
    <property type="entry name" value="SGNH hydrolase"/>
    <property type="match status" value="1"/>
</dbReference>
<dbReference type="SUPFAM" id="SSF48452">
    <property type="entry name" value="TPR-like"/>
    <property type="match status" value="1"/>
</dbReference>
<name>A0ABY2AQG5_9GAMM</name>
<sequence>MNAENTPKKRLYLVITILFPIIFFLLLELGLRLFNYGEDYPLFQPVANQAGWLETNPNVVKRFYSNPENAAKVQISPVYFKADKPKDSFRIVVQGGSTAAGYPYGRWGGLAGMLNDRLEATFPDREIEVITTAMSAVNSYTMLDFVDEIIDIQPDAVLIYAGHNEFIGIMGVGTSLSSAEARGTTLLYLKLRKLRLYQLVQSVMNLFSAAPIDQAATGEARKTLMAKAAAGQLISKDSDTFALGEQQLAGNLDLILSKYAEAGIPVMVGTLASNEKDQAPFVSEPERLSDNGKMLQQQLQNALTNQQLDELSELTKQYPSSAEAWYAYAQATLATGDAKLARERFVIAKDLDQMRFRAPESFNKIIRTAALKHQATLVDVNQHLAAESKDGIIGDELMLEHLHPNAEGYFLLADAYYEVLKSQQLIGTWGNQLTREQAASEMPITEVDRVVADFKIKQLKANYPFTDTPYDVEFPKPWHPVIELARQKVEKEKSWVEIMSELLTFYQQTDQLDKGAVVARMLAQASPTNSGNNLSAGMLLMFKGEYQRSLRYLLRSAELNPNNADTWTGLAYSRIGLGQKQLALRAIERLERLRGNPDTINELKQQVSRL</sequence>
<evidence type="ECO:0000313" key="3">
    <source>
        <dbReference type="EMBL" id="TCI05169.1"/>
    </source>
</evidence>
<accession>A0ABY2AQG5</accession>